<protein>
    <submittedName>
        <fullName evidence="2">Uncharacterized protein</fullName>
    </submittedName>
</protein>
<organism evidence="2 3">
    <name type="scientific">Mumia zhuanghuii</name>
    <dbReference type="NCBI Taxonomy" id="2585211"/>
    <lineage>
        <taxon>Bacteria</taxon>
        <taxon>Bacillati</taxon>
        <taxon>Actinomycetota</taxon>
        <taxon>Actinomycetes</taxon>
        <taxon>Propionibacteriales</taxon>
        <taxon>Nocardioidaceae</taxon>
        <taxon>Mumia</taxon>
    </lineage>
</organism>
<dbReference type="OrthoDB" id="3829046at2"/>
<sequence length="159" mass="17858">MPSSTTTRSAWERTTERQRALHDLTASVEDDPMTLQDAVRRARTETFGSLEAVLLELHAQWVRTFDAHLDALMENGAYGDQEAVDALWARTTRALPGTARVLDAYADHPTLVQAHAQHAQRTRRSMATDLPARWTSPATLVRSGAHRGWRRRALSLLPH</sequence>
<proteinExistence type="predicted"/>
<evidence type="ECO:0000313" key="1">
    <source>
        <dbReference type="EMBL" id="TNC43568.1"/>
    </source>
</evidence>
<reference evidence="2 3" key="1">
    <citation type="submission" date="2019-05" db="EMBL/GenBank/DDBJ databases">
        <title>Mumia sp. nov., isolated from the intestinal contents of plateau pika (Ochotona curzoniae) in the Qinghai-Tibet plateau of China.</title>
        <authorList>
            <person name="Tian Z."/>
        </authorList>
    </citation>
    <scope>NUCLEOTIDE SEQUENCE [LARGE SCALE GENOMIC DNA]</scope>
    <source>
        <strain evidence="3">527</strain>
        <strain evidence="2">Z527</strain>
    </source>
</reference>
<gene>
    <name evidence="2" type="ORF">FHE65_07045</name>
    <name evidence="1" type="ORF">FHE65_18050</name>
</gene>
<dbReference type="EMBL" id="VDFR01000034">
    <property type="protein sequence ID" value="TNC48651.1"/>
    <property type="molecule type" value="Genomic_DNA"/>
</dbReference>
<evidence type="ECO:0000313" key="2">
    <source>
        <dbReference type="EMBL" id="TNC48651.1"/>
    </source>
</evidence>
<comment type="caution">
    <text evidence="2">The sequence shown here is derived from an EMBL/GenBank/DDBJ whole genome shotgun (WGS) entry which is preliminary data.</text>
</comment>
<dbReference type="AlphaFoldDB" id="A0A5C4MW90"/>
<dbReference type="EMBL" id="VDFR01000080">
    <property type="protein sequence ID" value="TNC43568.1"/>
    <property type="molecule type" value="Genomic_DNA"/>
</dbReference>
<evidence type="ECO:0000313" key="3">
    <source>
        <dbReference type="Proteomes" id="UP000306740"/>
    </source>
</evidence>
<accession>A0A5C4MW90</accession>
<dbReference type="Proteomes" id="UP000306740">
    <property type="component" value="Unassembled WGS sequence"/>
</dbReference>
<name>A0A5C4MW90_9ACTN</name>
<dbReference type="RefSeq" id="WP_139086834.1">
    <property type="nucleotide sequence ID" value="NZ_VDFR01000034.1"/>
</dbReference>